<evidence type="ECO:0000256" key="2">
    <source>
        <dbReference type="SAM" id="MobiDB-lite"/>
    </source>
</evidence>
<gene>
    <name evidence="3" type="ORF">ALAG00032_LOCUS2701</name>
</gene>
<dbReference type="InterPro" id="IPR050767">
    <property type="entry name" value="Sel1_AlgK"/>
</dbReference>
<evidence type="ECO:0000256" key="1">
    <source>
        <dbReference type="ARBA" id="ARBA00038101"/>
    </source>
</evidence>
<dbReference type="PANTHER" id="PTHR11102:SF160">
    <property type="entry name" value="ERAD-ASSOCIATED E3 UBIQUITIN-PROTEIN LIGASE COMPONENT HRD3"/>
    <property type="match status" value="1"/>
</dbReference>
<dbReference type="Pfam" id="PF08238">
    <property type="entry name" value="Sel1"/>
    <property type="match status" value="3"/>
</dbReference>
<dbReference type="AlphaFoldDB" id="A0A7S3JQS4"/>
<dbReference type="SMART" id="SM00671">
    <property type="entry name" value="SEL1"/>
    <property type="match status" value="3"/>
</dbReference>
<dbReference type="EMBL" id="HBIJ01003800">
    <property type="protein sequence ID" value="CAE0361967.1"/>
    <property type="molecule type" value="Transcribed_RNA"/>
</dbReference>
<dbReference type="PANTHER" id="PTHR11102">
    <property type="entry name" value="SEL-1-LIKE PROTEIN"/>
    <property type="match status" value="1"/>
</dbReference>
<comment type="similarity">
    <text evidence="1">Belongs to the sel-1 family.</text>
</comment>
<feature type="compositionally biased region" description="Basic and acidic residues" evidence="2">
    <location>
        <begin position="220"/>
        <end position="251"/>
    </location>
</feature>
<proteinExistence type="inferred from homology"/>
<sequence>MMENNSETKNELLTSVNAVEVDDKEVARLASIEELATLGDGTAAFNASVMRARGVGCEPNRELALKWLKKSADAGVPRAQGQLAYMYASGRGGVPKDKAMAKHWYSLAAQGGDAESLYRLGNIYHNGSEADPIMAGHYWSRAAQLGHPKALERIRSLAPEPPIEYTTELQRPQHARVFARIAKRVLCCYACFGIKHPSAPADHPKPTSSPLVEPLMPEQDDGHHFNNHPTDPHENEEEHSREDIDRSNESL</sequence>
<evidence type="ECO:0008006" key="4">
    <source>
        <dbReference type="Google" id="ProtNLM"/>
    </source>
</evidence>
<dbReference type="InterPro" id="IPR011990">
    <property type="entry name" value="TPR-like_helical_dom_sf"/>
</dbReference>
<accession>A0A7S3JQS4</accession>
<name>A0A7S3JQS4_9STRA</name>
<organism evidence="3">
    <name type="scientific">Aureoumbra lagunensis</name>
    <dbReference type="NCBI Taxonomy" id="44058"/>
    <lineage>
        <taxon>Eukaryota</taxon>
        <taxon>Sar</taxon>
        <taxon>Stramenopiles</taxon>
        <taxon>Ochrophyta</taxon>
        <taxon>Pelagophyceae</taxon>
        <taxon>Pelagomonadales</taxon>
        <taxon>Aureoumbra</taxon>
    </lineage>
</organism>
<reference evidence="3" key="1">
    <citation type="submission" date="2021-01" db="EMBL/GenBank/DDBJ databases">
        <authorList>
            <person name="Corre E."/>
            <person name="Pelletier E."/>
            <person name="Niang G."/>
            <person name="Scheremetjew M."/>
            <person name="Finn R."/>
            <person name="Kale V."/>
            <person name="Holt S."/>
            <person name="Cochrane G."/>
            <person name="Meng A."/>
            <person name="Brown T."/>
            <person name="Cohen L."/>
        </authorList>
    </citation>
    <scope>NUCLEOTIDE SEQUENCE</scope>
    <source>
        <strain evidence="3">CCMP1510</strain>
    </source>
</reference>
<dbReference type="InterPro" id="IPR006597">
    <property type="entry name" value="Sel1-like"/>
</dbReference>
<protein>
    <recommendedName>
        <fullName evidence="4">Sel1 repeat family protein</fullName>
    </recommendedName>
</protein>
<dbReference type="SUPFAM" id="SSF81901">
    <property type="entry name" value="HCP-like"/>
    <property type="match status" value="1"/>
</dbReference>
<dbReference type="Gene3D" id="1.25.40.10">
    <property type="entry name" value="Tetratricopeptide repeat domain"/>
    <property type="match status" value="1"/>
</dbReference>
<evidence type="ECO:0000313" key="3">
    <source>
        <dbReference type="EMBL" id="CAE0361967.1"/>
    </source>
</evidence>
<feature type="region of interest" description="Disordered" evidence="2">
    <location>
        <begin position="199"/>
        <end position="251"/>
    </location>
</feature>